<feature type="domain" description="FAS1" evidence="1">
    <location>
        <begin position="182"/>
        <end position="323"/>
    </location>
</feature>
<gene>
    <name evidence="2" type="ORF">DGQ38_10025</name>
</gene>
<dbReference type="SUPFAM" id="SSF82153">
    <property type="entry name" value="FAS1 domain"/>
    <property type="match status" value="2"/>
</dbReference>
<dbReference type="Pfam" id="PF02469">
    <property type="entry name" value="Fasciclin"/>
    <property type="match status" value="2"/>
</dbReference>
<dbReference type="Proteomes" id="UP000264330">
    <property type="component" value="Unassembled WGS sequence"/>
</dbReference>
<dbReference type="PANTHER" id="PTHR10900">
    <property type="entry name" value="PERIOSTIN-RELATED"/>
    <property type="match status" value="1"/>
</dbReference>
<dbReference type="InterPro" id="IPR036378">
    <property type="entry name" value="FAS1_dom_sf"/>
</dbReference>
<evidence type="ECO:0000313" key="3">
    <source>
        <dbReference type="Proteomes" id="UP000264330"/>
    </source>
</evidence>
<dbReference type="PROSITE" id="PS50213">
    <property type="entry name" value="FAS1"/>
    <property type="match status" value="2"/>
</dbReference>
<dbReference type="PROSITE" id="PS51257">
    <property type="entry name" value="PROKAR_LIPOPROTEIN"/>
    <property type="match status" value="1"/>
</dbReference>
<comment type="caution">
    <text evidence="2">The sequence shown here is derived from an EMBL/GenBank/DDBJ whole genome shotgun (WGS) entry which is preliminary data.</text>
</comment>
<dbReference type="SMART" id="SM00554">
    <property type="entry name" value="FAS1"/>
    <property type="match status" value="2"/>
</dbReference>
<protein>
    <recommendedName>
        <fullName evidence="1">FAS1 domain-containing protein</fullName>
    </recommendedName>
</protein>
<dbReference type="EMBL" id="DPMF01000237">
    <property type="protein sequence ID" value="HCV81373.1"/>
    <property type="molecule type" value="Genomic_DNA"/>
</dbReference>
<name>A0A3D5J093_9FLAO</name>
<feature type="domain" description="FAS1" evidence="1">
    <location>
        <begin position="36"/>
        <end position="178"/>
    </location>
</feature>
<sequence>MKFILKLAKIILIFIFCSIIISCGTSDDPGDVIIPDNTINNFILNNSNYSVLATALNRTSLDSVLNSTMQQYTIFAPNNSAFNSFLSENDYTNINDVPLKELENYLRYHIQPGASKLSEFPDGYIRSLGTGNASDRLLSMYTSTLDDSFYINNEAEVVVSQGNILLDNGYLNPISTFLSLPSITDFLLVSQQSSDDSFASILSESTSENYLARLEDEDAVFTILQASEEAIANYLSENNYAAINDIPQANLQKIIDNHIIPQENVRTESIEDSLQVTANSGTLLNFYEDNGPKIKLENNEIINIITPNIQAVNGVIQIVDRVIE</sequence>
<organism evidence="2 3">
    <name type="scientific">Zunongwangia profunda</name>
    <dbReference type="NCBI Taxonomy" id="398743"/>
    <lineage>
        <taxon>Bacteria</taxon>
        <taxon>Pseudomonadati</taxon>
        <taxon>Bacteroidota</taxon>
        <taxon>Flavobacteriia</taxon>
        <taxon>Flavobacteriales</taxon>
        <taxon>Flavobacteriaceae</taxon>
        <taxon>Zunongwangia</taxon>
    </lineage>
</organism>
<dbReference type="PANTHER" id="PTHR10900:SF77">
    <property type="entry name" value="FI19380P1"/>
    <property type="match status" value="1"/>
</dbReference>
<evidence type="ECO:0000313" key="2">
    <source>
        <dbReference type="EMBL" id="HCV81373.1"/>
    </source>
</evidence>
<evidence type="ECO:0000259" key="1">
    <source>
        <dbReference type="PROSITE" id="PS50213"/>
    </source>
</evidence>
<reference evidence="2 3" key="1">
    <citation type="journal article" date="2018" name="Nat. Biotechnol.">
        <title>A standardized bacterial taxonomy based on genome phylogeny substantially revises the tree of life.</title>
        <authorList>
            <person name="Parks D.H."/>
            <person name="Chuvochina M."/>
            <person name="Waite D.W."/>
            <person name="Rinke C."/>
            <person name="Skarshewski A."/>
            <person name="Chaumeil P.A."/>
            <person name="Hugenholtz P."/>
        </authorList>
    </citation>
    <scope>NUCLEOTIDE SEQUENCE [LARGE SCALE GENOMIC DNA]</scope>
    <source>
        <strain evidence="2">UBA9359</strain>
    </source>
</reference>
<dbReference type="RefSeq" id="WP_228251203.1">
    <property type="nucleotide sequence ID" value="NZ_CAJXAW010000088.1"/>
</dbReference>
<dbReference type="InterPro" id="IPR050904">
    <property type="entry name" value="Adhesion/Biosynth-related"/>
</dbReference>
<dbReference type="InterPro" id="IPR000782">
    <property type="entry name" value="FAS1_domain"/>
</dbReference>
<proteinExistence type="predicted"/>
<dbReference type="AlphaFoldDB" id="A0A3D5J093"/>
<accession>A0A3D5J093</accession>
<dbReference type="Gene3D" id="2.30.180.10">
    <property type="entry name" value="FAS1 domain"/>
    <property type="match status" value="2"/>
</dbReference>